<evidence type="ECO:0000256" key="2">
    <source>
        <dbReference type="SAM" id="Phobius"/>
    </source>
</evidence>
<sequence length="729" mass="79474">MSSEVVGITIGMAIKGIGELIKVDNCFDKLKLNLKQTHGSLKNFSRDLAKLKINENALSKIKLNKEALQGEFLSVTSMLARSATLVIPTKMAIDFEESMADVRKVVDFKNKVEMNAFGKNIMELSRTIPLSAKELATITASGGQLGIAKENLLEFTTIAAKMGVAFDMSADEAGDSMGKLMNIFKFNIKEVTKLGDAINHLSDNSASKANEVVAVLKRIGGTGKTIGLTAVQTAALASSFISLGKTPELAATSADTLMKRLGNIKEDTKTTDALSKLGLDTNYVKIGMKTDPQKMIISFLEKVKNIPKEEQLSVLTDIFGDGFSGDIALLVNGLDTYKKALKDTANEKDYLNSMEEEFKNKSDTTANALELFKNSIKEIGINIGSSFLPALATSAKGLATFVSKVVDLLNSVPGLTKALSFSIFGFLILKPAILAAKIVCLYFKTSVFLLNGAFLKLKIVIKSSILLTRRLLITQKIATFTTTIFTKATKLLSIAMAGVSKVFRVVALGIRALSVAIAANPIGLVLAVIGGVATYVIMNWDKVKVYLIRFLEWIKPVFEPVINAIKIVWEKLSIFFKPLIEGWKLTFKAFGDFISLIFADPVEAIKKLFEPLFKWFEDKFGWVSKTTLSVTGLGSKALDSIKGVGTSIKEGASGMLDGAMSFLGFGSDEQKDSNNNLISQSFDNRQTAPAYNFNFGDINPNVDVEALKKVVMYELDRQNRNARNRSIRD</sequence>
<feature type="transmembrane region" description="Helical" evidence="2">
    <location>
        <begin position="491"/>
        <end position="510"/>
    </location>
</feature>
<feature type="domain" description="Phage tail tape measure protein" evidence="3">
    <location>
        <begin position="119"/>
        <end position="320"/>
    </location>
</feature>
<dbReference type="PANTHER" id="PTHR37813:SF1">
    <property type="entry name" value="FELS-2 PROPHAGE PROTEIN"/>
    <property type="match status" value="1"/>
</dbReference>
<keyword evidence="2" id="KW-1133">Transmembrane helix</keyword>
<keyword evidence="1" id="KW-1188">Viral release from host cell</keyword>
<evidence type="ECO:0000313" key="4">
    <source>
        <dbReference type="EMBL" id="PSM51373.1"/>
    </source>
</evidence>
<evidence type="ECO:0000256" key="1">
    <source>
        <dbReference type="ARBA" id="ARBA00022612"/>
    </source>
</evidence>
<evidence type="ECO:0000313" key="5">
    <source>
        <dbReference type="Proteomes" id="UP000240535"/>
    </source>
</evidence>
<keyword evidence="2" id="KW-0472">Membrane</keyword>
<protein>
    <submittedName>
        <fullName evidence="4">Phage tail tape measure protein</fullName>
    </submittedName>
</protein>
<dbReference type="InterPro" id="IPR010090">
    <property type="entry name" value="Phage_tape_meas"/>
</dbReference>
<dbReference type="EMBL" id="PDHH01000008">
    <property type="protein sequence ID" value="PSM51373.1"/>
    <property type="molecule type" value="Genomic_DNA"/>
</dbReference>
<organism evidence="4 5">
    <name type="scientific">Campylobacter blaseri</name>
    <dbReference type="NCBI Taxonomy" id="2042961"/>
    <lineage>
        <taxon>Bacteria</taxon>
        <taxon>Pseudomonadati</taxon>
        <taxon>Campylobacterota</taxon>
        <taxon>Epsilonproteobacteria</taxon>
        <taxon>Campylobacterales</taxon>
        <taxon>Campylobacteraceae</taxon>
        <taxon>Campylobacter</taxon>
    </lineage>
</organism>
<reference evidence="5" key="1">
    <citation type="submission" date="2017-10" db="EMBL/GenBank/DDBJ databases">
        <title>Campylobacter species from seals.</title>
        <authorList>
            <person name="Gilbert M.J."/>
            <person name="Zomer A.L."/>
            <person name="Timmerman A.J."/>
            <person name="Duim B."/>
            <person name="Wagenaar J.A."/>
        </authorList>
    </citation>
    <scope>NUCLEOTIDE SEQUENCE [LARGE SCALE GENOMIC DNA]</scope>
    <source>
        <strain evidence="5">17S00004-5</strain>
    </source>
</reference>
<dbReference type="RefSeq" id="WP_106872585.1">
    <property type="nucleotide sequence ID" value="NZ_CP053841.1"/>
</dbReference>
<dbReference type="OrthoDB" id="8019720at2"/>
<comment type="caution">
    <text evidence="4">The sequence shown here is derived from an EMBL/GenBank/DDBJ whole genome shotgun (WGS) entry which is preliminary data.</text>
</comment>
<name>A0A2P8QYQ4_9BACT</name>
<evidence type="ECO:0000259" key="3">
    <source>
        <dbReference type="Pfam" id="PF10145"/>
    </source>
</evidence>
<dbReference type="Proteomes" id="UP000240535">
    <property type="component" value="Unassembled WGS sequence"/>
</dbReference>
<feature type="transmembrane region" description="Helical" evidence="2">
    <location>
        <begin position="516"/>
        <end position="538"/>
    </location>
</feature>
<dbReference type="AlphaFoldDB" id="A0A2P8QYQ4"/>
<gene>
    <name evidence="4" type="ORF">CQ405_08260</name>
</gene>
<accession>A0A2P8QYQ4</accession>
<dbReference type="PANTHER" id="PTHR37813">
    <property type="entry name" value="FELS-2 PROPHAGE PROTEIN"/>
    <property type="match status" value="1"/>
</dbReference>
<keyword evidence="5" id="KW-1185">Reference proteome</keyword>
<proteinExistence type="predicted"/>
<keyword evidence="2" id="KW-0812">Transmembrane</keyword>
<dbReference type="NCBIfam" id="TIGR01760">
    <property type="entry name" value="tape_meas_TP901"/>
    <property type="match status" value="1"/>
</dbReference>
<dbReference type="Pfam" id="PF10145">
    <property type="entry name" value="PhageMin_Tail"/>
    <property type="match status" value="1"/>
</dbReference>